<evidence type="ECO:0000313" key="3">
    <source>
        <dbReference type="EMBL" id="MDY7233262.1"/>
    </source>
</evidence>
<feature type="chain" id="PRO_5046040838" description="Lipoprotein" evidence="2">
    <location>
        <begin position="21"/>
        <end position="428"/>
    </location>
</feature>
<reference evidence="3 4" key="1">
    <citation type="submission" date="2023-12" db="EMBL/GenBank/DDBJ databases">
        <title>the genome sequence of Hyalangium sp. s54d21.</title>
        <authorList>
            <person name="Zhang X."/>
        </authorList>
    </citation>
    <scope>NUCLEOTIDE SEQUENCE [LARGE SCALE GENOMIC DNA]</scope>
    <source>
        <strain evidence="4">s54d21</strain>
    </source>
</reference>
<evidence type="ECO:0000256" key="2">
    <source>
        <dbReference type="SAM" id="SignalP"/>
    </source>
</evidence>
<evidence type="ECO:0000313" key="4">
    <source>
        <dbReference type="Proteomes" id="UP001291309"/>
    </source>
</evidence>
<evidence type="ECO:0008006" key="5">
    <source>
        <dbReference type="Google" id="ProtNLM"/>
    </source>
</evidence>
<name>A0ABU5HKB2_9BACT</name>
<feature type="signal peptide" evidence="2">
    <location>
        <begin position="1"/>
        <end position="20"/>
    </location>
</feature>
<keyword evidence="4" id="KW-1185">Reference proteome</keyword>
<evidence type="ECO:0000256" key="1">
    <source>
        <dbReference type="SAM" id="MobiDB-lite"/>
    </source>
</evidence>
<dbReference type="RefSeq" id="WP_321551974.1">
    <property type="nucleotide sequence ID" value="NZ_JAXIVS010000031.1"/>
</dbReference>
<gene>
    <name evidence="3" type="ORF">SYV04_43145</name>
</gene>
<feature type="region of interest" description="Disordered" evidence="1">
    <location>
        <begin position="323"/>
        <end position="344"/>
    </location>
</feature>
<organism evidence="3 4">
    <name type="scientific">Hyalangium rubrum</name>
    <dbReference type="NCBI Taxonomy" id="3103134"/>
    <lineage>
        <taxon>Bacteria</taxon>
        <taxon>Pseudomonadati</taxon>
        <taxon>Myxococcota</taxon>
        <taxon>Myxococcia</taxon>
        <taxon>Myxococcales</taxon>
        <taxon>Cystobacterineae</taxon>
        <taxon>Archangiaceae</taxon>
        <taxon>Hyalangium</taxon>
    </lineage>
</organism>
<sequence>MSRTFRFLLSALLVTGIARAEGVGDRDTQPSSATRLRGTSSLIPMPDGGLLSLGGSSLRILPQGAKRWETLHQVPKDNLYRVSVNDAGGVLAAWESEPVIHYLLPRSKRHVTLPRPSVPPPEISGFGLQYLAFATNGRDALIRMEGSTPHRTGPRRGSRRVYMVYRVPLDGTGAPELLYTVDGAQLVQMGPRVAAYLIPTVLGPVCDAHVFCEFSSLITYELTDTGVTQKTLLTQAQVRMAGARRVAGSDDDRLVLQIETSGTRHERGLLTWHRGDAKADYRLLPGRSDNANRLMVMKSGALVELVKLEEDALEIRHTLPDGRQTTTRLRAPDDPDIVDSDPHGIGERGDGTLWAHWGDYVLLFPPGTPPRAYGIASLLGRRDDWAGVALYVPEPEALWIGVEIGAGRDFVRLPFTQLEKGAKPWPTE</sequence>
<accession>A0ABU5HKB2</accession>
<protein>
    <recommendedName>
        <fullName evidence="5">Lipoprotein</fullName>
    </recommendedName>
</protein>
<dbReference type="Proteomes" id="UP001291309">
    <property type="component" value="Unassembled WGS sequence"/>
</dbReference>
<comment type="caution">
    <text evidence="3">The sequence shown here is derived from an EMBL/GenBank/DDBJ whole genome shotgun (WGS) entry which is preliminary data.</text>
</comment>
<dbReference type="EMBL" id="JAXIVS010000031">
    <property type="protein sequence ID" value="MDY7233262.1"/>
    <property type="molecule type" value="Genomic_DNA"/>
</dbReference>
<proteinExistence type="predicted"/>
<keyword evidence="2" id="KW-0732">Signal</keyword>